<reference evidence="3" key="1">
    <citation type="submission" date="2022-07" db="EMBL/GenBank/DDBJ databases">
        <title>Genome Sequence of Xylaria arbuscula.</title>
        <authorList>
            <person name="Buettner E."/>
        </authorList>
    </citation>
    <scope>NUCLEOTIDE SEQUENCE</scope>
    <source>
        <strain evidence="3">VT107</strain>
    </source>
</reference>
<dbReference type="Pfam" id="PF24883">
    <property type="entry name" value="NPHP3_N"/>
    <property type="match status" value="1"/>
</dbReference>
<accession>A0A9W8NC64</accession>
<evidence type="ECO:0000259" key="2">
    <source>
        <dbReference type="Pfam" id="PF24883"/>
    </source>
</evidence>
<dbReference type="InterPro" id="IPR056884">
    <property type="entry name" value="NPHP3-like_N"/>
</dbReference>
<dbReference type="PANTHER" id="PTHR10039:SF17">
    <property type="entry name" value="FUNGAL STAND N-TERMINAL GOODBYE DOMAIN-CONTAINING PROTEIN-RELATED"/>
    <property type="match status" value="1"/>
</dbReference>
<dbReference type="Proteomes" id="UP001148614">
    <property type="component" value="Unassembled WGS sequence"/>
</dbReference>
<evidence type="ECO:0000256" key="1">
    <source>
        <dbReference type="ARBA" id="ARBA00022737"/>
    </source>
</evidence>
<evidence type="ECO:0000313" key="4">
    <source>
        <dbReference type="Proteomes" id="UP001148614"/>
    </source>
</evidence>
<dbReference type="InterPro" id="IPR027417">
    <property type="entry name" value="P-loop_NTPase"/>
</dbReference>
<feature type="domain" description="Nephrocystin 3-like N-terminal" evidence="2">
    <location>
        <begin position="193"/>
        <end position="349"/>
    </location>
</feature>
<comment type="caution">
    <text evidence="3">The sequence shown here is derived from an EMBL/GenBank/DDBJ whole genome shotgun (WGS) entry which is preliminary data.</text>
</comment>
<dbReference type="Gene3D" id="3.40.50.300">
    <property type="entry name" value="P-loop containing nucleotide triphosphate hydrolases"/>
    <property type="match status" value="1"/>
</dbReference>
<dbReference type="AlphaFoldDB" id="A0A9W8NC64"/>
<organism evidence="3 4">
    <name type="scientific">Xylaria arbuscula</name>
    <dbReference type="NCBI Taxonomy" id="114810"/>
    <lineage>
        <taxon>Eukaryota</taxon>
        <taxon>Fungi</taxon>
        <taxon>Dikarya</taxon>
        <taxon>Ascomycota</taxon>
        <taxon>Pezizomycotina</taxon>
        <taxon>Sordariomycetes</taxon>
        <taxon>Xylariomycetidae</taxon>
        <taxon>Xylariales</taxon>
        <taxon>Xylariaceae</taxon>
        <taxon>Xylaria</taxon>
    </lineage>
</organism>
<gene>
    <name evidence="3" type="ORF">NPX13_g6262</name>
</gene>
<dbReference type="VEuPathDB" id="FungiDB:F4678DRAFT_468620"/>
<keyword evidence="4" id="KW-1185">Reference proteome</keyword>
<keyword evidence="1" id="KW-0677">Repeat</keyword>
<name>A0A9W8NC64_9PEZI</name>
<evidence type="ECO:0000313" key="3">
    <source>
        <dbReference type="EMBL" id="KAJ3568906.1"/>
    </source>
</evidence>
<dbReference type="PANTHER" id="PTHR10039">
    <property type="entry name" value="AMELOGENIN"/>
    <property type="match status" value="1"/>
</dbReference>
<protein>
    <recommendedName>
        <fullName evidence="2">Nephrocystin 3-like N-terminal domain-containing protein</fullName>
    </recommendedName>
</protein>
<dbReference type="EMBL" id="JANPWZ010001087">
    <property type="protein sequence ID" value="KAJ3568906.1"/>
    <property type="molecule type" value="Genomic_DNA"/>
</dbReference>
<sequence length="674" mass="75549">MAEAFGVAASALAVAELSAKIISQCLQYSRAVKHAKKDVERVTEQVTTWNTVAKKLQDLLDGPHRTRLEASEEVRGALKDCRRQLGSLLDRLTPGKGRQAMTRFSIRALKWPFDSKEVEKILQDLSRCMQPVTTALQIDQAVAIFAIDNNLASVDQKAVLGRLAEAAGAAFDSHAEEHNPICLPDTRVDLLREISQWVEDPDAKAVFWLNGMAGTGKSTISRTLARSSSNRGQLGASFFFKRGEGDRGGVSKFFTTIAAQLIRREPALAVHVKDAIDADPAIVDKAMREQFEKLILEPLSHVQNTNTLVIVVDALDECDRDEDVKLLIHLLSRANAFNPPCLRVFLTSRPELPIRLGFLNIKGTYQDLILHKIEQSIIEHDLSIYFKHELAKIRYEYNKSAYQHQQLPLTWPEQPDVQTLIKMAIPLFIFAATTCRFLADRRTGTPDMKLQRILEYQTKSQESKLDATYLPVLDQLVIGLSNCEKNEVLRLFKHLVGSIVLLANPLSTSALAHLLNIPKIAIDNQLDFLHSVLSIPLLPDSPVRLLHLSFRDFLVDPSKRVETPFWVDEKEVHKQLAAHCLRVMNEALCADMCEVKWPGTPHISIDPQTISDKLPPVVQYACQHWVYHVQQAGDLIIDNGQGVRKPSKHKNITITTSGITLPSFACLRHLAKFT</sequence>
<dbReference type="SUPFAM" id="SSF52540">
    <property type="entry name" value="P-loop containing nucleoside triphosphate hydrolases"/>
    <property type="match status" value="1"/>
</dbReference>
<proteinExistence type="predicted"/>